<evidence type="ECO:0000313" key="2">
    <source>
        <dbReference type="EMBL" id="GEP03269.1"/>
    </source>
</evidence>
<feature type="region of interest" description="Disordered" evidence="1">
    <location>
        <begin position="1"/>
        <end position="101"/>
    </location>
</feature>
<evidence type="ECO:0000313" key="4">
    <source>
        <dbReference type="Proteomes" id="UP000321960"/>
    </source>
</evidence>
<dbReference type="EMBL" id="BSPK01000034">
    <property type="protein sequence ID" value="GLS64225.1"/>
    <property type="molecule type" value="Genomic_DNA"/>
</dbReference>
<evidence type="ECO:0000313" key="3">
    <source>
        <dbReference type="EMBL" id="GLS64225.1"/>
    </source>
</evidence>
<reference evidence="3" key="4">
    <citation type="submission" date="2023-01" db="EMBL/GenBank/DDBJ databases">
        <title>Draft genome sequence of Methylobacterium oxalidis strain NBRC 107715.</title>
        <authorList>
            <person name="Sun Q."/>
            <person name="Mori K."/>
        </authorList>
    </citation>
    <scope>NUCLEOTIDE SEQUENCE</scope>
    <source>
        <strain evidence="3">NBRC 107715</strain>
    </source>
</reference>
<keyword evidence="5" id="KW-1185">Reference proteome</keyword>
<proteinExistence type="predicted"/>
<reference evidence="3" key="1">
    <citation type="journal article" date="2014" name="Int. J. Syst. Evol. Microbiol.">
        <title>Complete genome of a new Firmicutes species belonging to the dominant human colonic microbiota ('Ruminococcus bicirculans') reveals two chromosomes and a selective capacity to utilize plant glucans.</title>
        <authorList>
            <consortium name="NISC Comparative Sequencing Program"/>
            <person name="Wegmann U."/>
            <person name="Louis P."/>
            <person name="Goesmann A."/>
            <person name="Henrissat B."/>
            <person name="Duncan S.H."/>
            <person name="Flint H.J."/>
        </authorList>
    </citation>
    <scope>NUCLEOTIDE SEQUENCE</scope>
    <source>
        <strain evidence="3">NBRC 107715</strain>
    </source>
</reference>
<dbReference type="Proteomes" id="UP000321960">
    <property type="component" value="Unassembled WGS sequence"/>
</dbReference>
<dbReference type="EMBL" id="BJZU01000019">
    <property type="protein sequence ID" value="GEP03269.1"/>
    <property type="molecule type" value="Genomic_DNA"/>
</dbReference>
<name>A0A512J074_9HYPH</name>
<comment type="caution">
    <text evidence="2">The sequence shown here is derived from an EMBL/GenBank/DDBJ whole genome shotgun (WGS) entry which is preliminary data.</text>
</comment>
<evidence type="ECO:0000256" key="1">
    <source>
        <dbReference type="SAM" id="MobiDB-lite"/>
    </source>
</evidence>
<protein>
    <submittedName>
        <fullName evidence="2">Uncharacterized protein</fullName>
    </submittedName>
</protein>
<accession>A0A512J074</accession>
<evidence type="ECO:0000313" key="5">
    <source>
        <dbReference type="Proteomes" id="UP001156856"/>
    </source>
</evidence>
<dbReference type="Proteomes" id="UP001156856">
    <property type="component" value="Unassembled WGS sequence"/>
</dbReference>
<gene>
    <name evidence="3" type="ORF">GCM10007888_26060</name>
    <name evidence="2" type="ORF">MOX02_13070</name>
</gene>
<reference evidence="2 4" key="3">
    <citation type="submission" date="2019-07" db="EMBL/GenBank/DDBJ databases">
        <title>Whole genome shotgun sequence of Methylobacterium oxalidis NBRC 107715.</title>
        <authorList>
            <person name="Hosoyama A."/>
            <person name="Uohara A."/>
            <person name="Ohji S."/>
            <person name="Ichikawa N."/>
        </authorList>
    </citation>
    <scope>NUCLEOTIDE SEQUENCE [LARGE SCALE GENOMIC DNA]</scope>
    <source>
        <strain evidence="2 4">NBRC 107715</strain>
    </source>
</reference>
<reference evidence="5" key="2">
    <citation type="journal article" date="2019" name="Int. J. Syst. Evol. Microbiol.">
        <title>The Global Catalogue of Microorganisms (GCM) 10K type strain sequencing project: providing services to taxonomists for standard genome sequencing and annotation.</title>
        <authorList>
            <consortium name="The Broad Institute Genomics Platform"/>
            <consortium name="The Broad Institute Genome Sequencing Center for Infectious Disease"/>
            <person name="Wu L."/>
            <person name="Ma J."/>
        </authorList>
    </citation>
    <scope>NUCLEOTIDE SEQUENCE [LARGE SCALE GENOMIC DNA]</scope>
    <source>
        <strain evidence="5">NBRC 107715</strain>
    </source>
</reference>
<sequence>MVRASILPDGVTAPVTRGRSNHERRNRASSSSGSRRSRTTPVATMAFALERRNGGKTEVPRIGRRVNRLDDESRTPVKPRSAHGAQSADLPGGRGAPPHDR</sequence>
<organism evidence="2 4">
    <name type="scientific">Methylobacterium oxalidis</name>
    <dbReference type="NCBI Taxonomy" id="944322"/>
    <lineage>
        <taxon>Bacteria</taxon>
        <taxon>Pseudomonadati</taxon>
        <taxon>Pseudomonadota</taxon>
        <taxon>Alphaproteobacteria</taxon>
        <taxon>Hyphomicrobiales</taxon>
        <taxon>Methylobacteriaceae</taxon>
        <taxon>Methylobacterium</taxon>
    </lineage>
</organism>
<dbReference type="AlphaFoldDB" id="A0A512J074"/>
<feature type="compositionally biased region" description="Basic and acidic residues" evidence="1">
    <location>
        <begin position="49"/>
        <end position="75"/>
    </location>
</feature>